<protein>
    <submittedName>
        <fullName evidence="3">Uncharacterized protein</fullName>
    </submittedName>
</protein>
<reference evidence="3" key="2">
    <citation type="submission" date="2019-10" db="EMBL/GenBank/DDBJ databases">
        <authorList>
            <consortium name="NCBI Genome Project"/>
        </authorList>
    </citation>
    <scope>NUCLEOTIDE SEQUENCE</scope>
    <source>
        <strain evidence="3">NI907</strain>
    </source>
</reference>
<dbReference type="GeneID" id="41967012"/>
<dbReference type="Proteomes" id="UP000515153">
    <property type="component" value="Unplaced"/>
</dbReference>
<reference evidence="3" key="1">
    <citation type="journal article" date="2019" name="Mol. Biol. Evol.">
        <title>Blast fungal genomes show frequent chromosomal changes, gene gains and losses, and effector gene turnover.</title>
        <authorList>
            <person name="Gomez Luciano L.B."/>
            <person name="Jason Tsai I."/>
            <person name="Chuma I."/>
            <person name="Tosa Y."/>
            <person name="Chen Y.H."/>
            <person name="Li J.Y."/>
            <person name="Li M.Y."/>
            <person name="Jade Lu M.Y."/>
            <person name="Nakayashiki H."/>
            <person name="Li W.H."/>
        </authorList>
    </citation>
    <scope>NUCLEOTIDE SEQUENCE</scope>
    <source>
        <strain evidence="3">NI907</strain>
    </source>
</reference>
<name>A0A6P8AQC0_PYRGI</name>
<sequence>MPDPRNANPTTPVVKKGINVTLVVALQPAGKPAKKPNSSGGIVSGLQFCPRRHGRPGRGHEGHPWDSLPPAPTTRTTHNALGNVRNVTKVDAGRKSDRPMERIIYAVASDSIWGRNAQITRSRHLDRRVWGVAVLVTDVARRRRAAGPWGMRRSAGETSCYCLAMVYIVSKHRVEF</sequence>
<evidence type="ECO:0000313" key="2">
    <source>
        <dbReference type="Proteomes" id="UP000515153"/>
    </source>
</evidence>
<organism evidence="2 3">
    <name type="scientific">Pyricularia grisea</name>
    <name type="common">Crabgrass-specific blast fungus</name>
    <name type="synonym">Magnaporthe grisea</name>
    <dbReference type="NCBI Taxonomy" id="148305"/>
    <lineage>
        <taxon>Eukaryota</taxon>
        <taxon>Fungi</taxon>
        <taxon>Dikarya</taxon>
        <taxon>Ascomycota</taxon>
        <taxon>Pezizomycotina</taxon>
        <taxon>Sordariomycetes</taxon>
        <taxon>Sordariomycetidae</taxon>
        <taxon>Magnaporthales</taxon>
        <taxon>Pyriculariaceae</taxon>
        <taxon>Pyricularia</taxon>
    </lineage>
</organism>
<feature type="region of interest" description="Disordered" evidence="1">
    <location>
        <begin position="30"/>
        <end position="78"/>
    </location>
</feature>
<dbReference type="KEGG" id="pgri:PgNI_12152"/>
<accession>A0A6P8AQC0</accession>
<dbReference type="RefSeq" id="XP_030977080.1">
    <property type="nucleotide sequence ID" value="XM_031132107.1"/>
</dbReference>
<dbReference type="AlphaFoldDB" id="A0A6P8AQC0"/>
<evidence type="ECO:0000256" key="1">
    <source>
        <dbReference type="SAM" id="MobiDB-lite"/>
    </source>
</evidence>
<keyword evidence="2" id="KW-1185">Reference proteome</keyword>
<reference evidence="3" key="3">
    <citation type="submission" date="2025-08" db="UniProtKB">
        <authorList>
            <consortium name="RefSeq"/>
        </authorList>
    </citation>
    <scope>IDENTIFICATION</scope>
    <source>
        <strain evidence="3">NI907</strain>
    </source>
</reference>
<proteinExistence type="predicted"/>
<evidence type="ECO:0000313" key="3">
    <source>
        <dbReference type="RefSeq" id="XP_030977080.1"/>
    </source>
</evidence>
<gene>
    <name evidence="3" type="ORF">PgNI_12152</name>
</gene>